<feature type="transmembrane region" description="Helical" evidence="1">
    <location>
        <begin position="23"/>
        <end position="44"/>
    </location>
</feature>
<sequence>MSPAPRAGGSQGERGAATAELAMVLPLLLAVTGALVWMLTLVLAQMRVTDAAREAARAAARGDDPAAAEALAVQVAPVGSTVQVLTDGDRVRVVVTSDVRGPGGLLAHLPGAEVSSSAVAVHEPVGVATP</sequence>
<dbReference type="Proteomes" id="UP000656804">
    <property type="component" value="Unassembled WGS sequence"/>
</dbReference>
<gene>
    <name evidence="3" type="ORF">ISG29_16300</name>
</gene>
<keyword evidence="1" id="KW-1133">Transmembrane helix</keyword>
<accession>A0A930YE86</accession>
<keyword evidence="4" id="KW-1185">Reference proteome</keyword>
<dbReference type="EMBL" id="JADIVZ010000010">
    <property type="protein sequence ID" value="MBF4163254.1"/>
    <property type="molecule type" value="Genomic_DNA"/>
</dbReference>
<proteinExistence type="predicted"/>
<dbReference type="Pfam" id="PF07811">
    <property type="entry name" value="TadE"/>
    <property type="match status" value="1"/>
</dbReference>
<dbReference type="NCBIfam" id="NF041390">
    <property type="entry name" value="TadE_Rv3655c"/>
    <property type="match status" value="1"/>
</dbReference>
<feature type="domain" description="TadE-like" evidence="2">
    <location>
        <begin position="15"/>
        <end position="57"/>
    </location>
</feature>
<dbReference type="InterPro" id="IPR012495">
    <property type="entry name" value="TadE-like_dom"/>
</dbReference>
<dbReference type="AlphaFoldDB" id="A0A930YE86"/>
<dbReference type="InterPro" id="IPR049790">
    <property type="entry name" value="Rv3655c/TadE"/>
</dbReference>
<reference evidence="3" key="1">
    <citation type="submission" date="2020-11" db="EMBL/GenBank/DDBJ databases">
        <title>Nocardioides sp. CBS4Y-1, whole genome shotgun sequence.</title>
        <authorList>
            <person name="Tuo L."/>
        </authorList>
    </citation>
    <scope>NUCLEOTIDE SEQUENCE</scope>
    <source>
        <strain evidence="3">CBS4Y-1</strain>
    </source>
</reference>
<dbReference type="RefSeq" id="WP_194504510.1">
    <property type="nucleotide sequence ID" value="NZ_JADIVZ010000010.1"/>
</dbReference>
<name>A0A930YE86_9ACTN</name>
<organism evidence="3 4">
    <name type="scientific">Nocardioides acrostichi</name>
    <dbReference type="NCBI Taxonomy" id="2784339"/>
    <lineage>
        <taxon>Bacteria</taxon>
        <taxon>Bacillati</taxon>
        <taxon>Actinomycetota</taxon>
        <taxon>Actinomycetes</taxon>
        <taxon>Propionibacteriales</taxon>
        <taxon>Nocardioidaceae</taxon>
        <taxon>Nocardioides</taxon>
    </lineage>
</organism>
<evidence type="ECO:0000313" key="3">
    <source>
        <dbReference type="EMBL" id="MBF4163254.1"/>
    </source>
</evidence>
<keyword evidence="1" id="KW-0812">Transmembrane</keyword>
<evidence type="ECO:0000256" key="1">
    <source>
        <dbReference type="SAM" id="Phobius"/>
    </source>
</evidence>
<keyword evidence="1" id="KW-0472">Membrane</keyword>
<protein>
    <submittedName>
        <fullName evidence="3">Pilus assembly protein</fullName>
    </submittedName>
</protein>
<comment type="caution">
    <text evidence="3">The sequence shown here is derived from an EMBL/GenBank/DDBJ whole genome shotgun (WGS) entry which is preliminary data.</text>
</comment>
<evidence type="ECO:0000313" key="4">
    <source>
        <dbReference type="Proteomes" id="UP000656804"/>
    </source>
</evidence>
<evidence type="ECO:0000259" key="2">
    <source>
        <dbReference type="Pfam" id="PF07811"/>
    </source>
</evidence>